<dbReference type="EMBL" id="JAHJDP010000099">
    <property type="protein sequence ID" value="MBU2692767.1"/>
    <property type="molecule type" value="Genomic_DNA"/>
</dbReference>
<dbReference type="SUPFAM" id="SSF69318">
    <property type="entry name" value="Integrin alpha N-terminal domain"/>
    <property type="match status" value="1"/>
</dbReference>
<dbReference type="PANTHER" id="PTHR45460">
    <property type="entry name" value="SIMILAR TO CYSTEINE PROTEINASE"/>
    <property type="match status" value="1"/>
</dbReference>
<dbReference type="PANTHER" id="PTHR45460:SF2">
    <property type="entry name" value="ALPHA 1,3 GLUCANASE, GH71 FAMILY (EUROFUNG)"/>
    <property type="match status" value="1"/>
</dbReference>
<organism evidence="2 3">
    <name type="scientific">Eiseniibacteriota bacterium</name>
    <dbReference type="NCBI Taxonomy" id="2212470"/>
    <lineage>
        <taxon>Bacteria</taxon>
        <taxon>Candidatus Eiseniibacteriota</taxon>
    </lineage>
</organism>
<dbReference type="InterPro" id="IPR013517">
    <property type="entry name" value="FG-GAP"/>
</dbReference>
<proteinExistence type="predicted"/>
<dbReference type="Proteomes" id="UP000777784">
    <property type="component" value="Unassembled WGS sequence"/>
</dbReference>
<protein>
    <submittedName>
        <fullName evidence="2">VCBS repeat-containing protein</fullName>
    </submittedName>
</protein>
<comment type="caution">
    <text evidence="2">The sequence shown here is derived from an EMBL/GenBank/DDBJ whole genome shotgun (WGS) entry which is preliminary data.</text>
</comment>
<evidence type="ECO:0000256" key="1">
    <source>
        <dbReference type="ARBA" id="ARBA00022729"/>
    </source>
</evidence>
<evidence type="ECO:0000313" key="2">
    <source>
        <dbReference type="EMBL" id="MBU2692767.1"/>
    </source>
</evidence>
<evidence type="ECO:0000313" key="3">
    <source>
        <dbReference type="Proteomes" id="UP000777784"/>
    </source>
</evidence>
<dbReference type="InterPro" id="IPR028994">
    <property type="entry name" value="Integrin_alpha_N"/>
</dbReference>
<accession>A0A948W4Z4</accession>
<name>A0A948W4Z4_UNCEI</name>
<dbReference type="Pfam" id="PF13517">
    <property type="entry name" value="FG-GAP_3"/>
    <property type="match status" value="1"/>
</dbReference>
<reference evidence="2" key="1">
    <citation type="submission" date="2021-05" db="EMBL/GenBank/DDBJ databases">
        <title>Energy efficiency and biological interactions define the core microbiome of deep oligotrophic groundwater.</title>
        <authorList>
            <person name="Mehrshad M."/>
            <person name="Lopez-Fernandez M."/>
            <person name="Bell E."/>
            <person name="Bernier-Latmani R."/>
            <person name="Bertilsson S."/>
            <person name="Dopson M."/>
        </authorList>
    </citation>
    <scope>NUCLEOTIDE SEQUENCE</scope>
    <source>
        <strain evidence="2">Modern_marine.mb.64</strain>
    </source>
</reference>
<gene>
    <name evidence="2" type="ORF">KJ970_17760</name>
</gene>
<sequence>MKIGSWNRKFILRPGAAEDWFGDAIKTVLPEEPANLAFGYFNPDTLLDVAYVTGTSHLHILFNAGNGHFSYSNMYVAGKSDLAAGDPDHFGGDDIIVVGYPGEVEMLMYLNEGNGLFEPPILLSPPAVLNHIRIGDLDSDGDNDVVAFGVYSQLCIESIFIFWGNGQGFDAEPDIYEC</sequence>
<keyword evidence="1" id="KW-0732">Signal</keyword>
<dbReference type="Gene3D" id="2.130.10.130">
    <property type="entry name" value="Integrin alpha, N-terminal"/>
    <property type="match status" value="1"/>
</dbReference>
<dbReference type="AlphaFoldDB" id="A0A948W4Z4"/>